<evidence type="ECO:0000313" key="2">
    <source>
        <dbReference type="Proteomes" id="UP000324800"/>
    </source>
</evidence>
<dbReference type="OrthoDB" id="337735at2759"/>
<accession>A0A5J4USN4</accession>
<organism evidence="1 2">
    <name type="scientific">Streblomastix strix</name>
    <dbReference type="NCBI Taxonomy" id="222440"/>
    <lineage>
        <taxon>Eukaryota</taxon>
        <taxon>Metamonada</taxon>
        <taxon>Preaxostyla</taxon>
        <taxon>Oxymonadida</taxon>
        <taxon>Streblomastigidae</taxon>
        <taxon>Streblomastix</taxon>
    </lineage>
</organism>
<dbReference type="GO" id="GO:0019901">
    <property type="term" value="F:protein kinase binding"/>
    <property type="evidence" value="ECO:0007669"/>
    <property type="project" value="InterPro"/>
</dbReference>
<evidence type="ECO:0000313" key="1">
    <source>
        <dbReference type="EMBL" id="KAA6373234.1"/>
    </source>
</evidence>
<dbReference type="AlphaFoldDB" id="A0A5J4USN4"/>
<dbReference type="SUPFAM" id="SSF47954">
    <property type="entry name" value="Cyclin-like"/>
    <property type="match status" value="1"/>
</dbReference>
<name>A0A5J4USN4_9EUKA</name>
<dbReference type="Pfam" id="PF08613">
    <property type="entry name" value="Cyclin"/>
    <property type="match status" value="1"/>
</dbReference>
<dbReference type="EMBL" id="SNRW01012918">
    <property type="protein sequence ID" value="KAA6373234.1"/>
    <property type="molecule type" value="Genomic_DNA"/>
</dbReference>
<protein>
    <submittedName>
        <fullName evidence="1">Uncharacterized protein</fullName>
    </submittedName>
</protein>
<sequence>MAITPKDSTPEIDPIRFIVQIATENLQIKPNPILLMKEPHQWPQSPKQLFKITSDELIDSSGIVFLRQQEHLQNSHLDNEPAAYLDQNPVFEDEQVAQQVINFAAYCITRVLVVNHGHIINAKSDLERNQQELKPSNDLLIQSSSSQSYDNHIILTESEYSPILILAKIKFILQKAKELADIRTCEILITLIIVDIFSSKELNPTFIVTQKNIYIILLGALMLSHKSISDVPFSNGWWSRTFGVSNHDLNEVELMILKQLQFRIVIPTTLYKRYYDAIVKRLEYKDPETQQ</sequence>
<dbReference type="PANTHER" id="PTHR15615">
    <property type="match status" value="1"/>
</dbReference>
<dbReference type="PANTHER" id="PTHR15615:SF117">
    <property type="entry name" value="PHO85 CYCLIN PHO80"/>
    <property type="match status" value="1"/>
</dbReference>
<proteinExistence type="predicted"/>
<gene>
    <name evidence="1" type="ORF">EZS28_031239</name>
</gene>
<dbReference type="Proteomes" id="UP000324800">
    <property type="component" value="Unassembled WGS sequence"/>
</dbReference>
<dbReference type="GO" id="GO:0000307">
    <property type="term" value="C:cyclin-dependent protein kinase holoenzyme complex"/>
    <property type="evidence" value="ECO:0007669"/>
    <property type="project" value="TreeGrafter"/>
</dbReference>
<dbReference type="Gene3D" id="1.10.472.10">
    <property type="entry name" value="Cyclin-like"/>
    <property type="match status" value="1"/>
</dbReference>
<dbReference type="GO" id="GO:0016538">
    <property type="term" value="F:cyclin-dependent protein serine/threonine kinase regulator activity"/>
    <property type="evidence" value="ECO:0007669"/>
    <property type="project" value="TreeGrafter"/>
</dbReference>
<dbReference type="InterPro" id="IPR036915">
    <property type="entry name" value="Cyclin-like_sf"/>
</dbReference>
<dbReference type="GO" id="GO:0005634">
    <property type="term" value="C:nucleus"/>
    <property type="evidence" value="ECO:0007669"/>
    <property type="project" value="TreeGrafter"/>
</dbReference>
<dbReference type="InterPro" id="IPR013922">
    <property type="entry name" value="Cyclin_PHO80-like"/>
</dbReference>
<comment type="caution">
    <text evidence="1">The sequence shown here is derived from an EMBL/GenBank/DDBJ whole genome shotgun (WGS) entry which is preliminary data.</text>
</comment>
<reference evidence="1 2" key="1">
    <citation type="submission" date="2019-03" db="EMBL/GenBank/DDBJ databases">
        <title>Single cell metagenomics reveals metabolic interactions within the superorganism composed of flagellate Streblomastix strix and complex community of Bacteroidetes bacteria on its surface.</title>
        <authorList>
            <person name="Treitli S.C."/>
            <person name="Kolisko M."/>
            <person name="Husnik F."/>
            <person name="Keeling P."/>
            <person name="Hampl V."/>
        </authorList>
    </citation>
    <scope>NUCLEOTIDE SEQUENCE [LARGE SCALE GENOMIC DNA]</scope>
    <source>
        <strain evidence="1">ST1C</strain>
    </source>
</reference>